<evidence type="ECO:0000256" key="8">
    <source>
        <dbReference type="ARBA" id="ARBA00022946"/>
    </source>
</evidence>
<dbReference type="GO" id="GO:0005759">
    <property type="term" value="C:mitochondrial matrix"/>
    <property type="evidence" value="ECO:0007669"/>
    <property type="project" value="UniProtKB-SubCell"/>
</dbReference>
<name>G3B271_CANTC</name>
<dbReference type="Gene3D" id="1.10.520.10">
    <property type="match status" value="1"/>
</dbReference>
<dbReference type="Pfam" id="PF00141">
    <property type="entry name" value="peroxidase"/>
    <property type="match status" value="1"/>
</dbReference>
<dbReference type="PANTHER" id="PTHR31356:SF58">
    <property type="entry name" value="CYTOCHROME C PEROXIDASE, MITOCHONDRIAL"/>
    <property type="match status" value="1"/>
</dbReference>
<dbReference type="OrthoDB" id="2859658at2759"/>
<accession>G3B271</accession>
<keyword evidence="5 14" id="KW-0575">Peroxidase</keyword>
<dbReference type="FunFam" id="1.10.420.10:FF:000009">
    <property type="entry name" value="Ascorbate peroxidase"/>
    <property type="match status" value="1"/>
</dbReference>
<dbReference type="PRINTS" id="PR00458">
    <property type="entry name" value="PEROXIDASE"/>
</dbReference>
<dbReference type="AlphaFoldDB" id="G3B271"/>
<evidence type="ECO:0000256" key="7">
    <source>
        <dbReference type="ARBA" id="ARBA00022723"/>
    </source>
</evidence>
<evidence type="ECO:0000256" key="2">
    <source>
        <dbReference type="ARBA" id="ARBA00004305"/>
    </source>
</evidence>
<evidence type="ECO:0000256" key="4">
    <source>
        <dbReference type="ARBA" id="ARBA00005997"/>
    </source>
</evidence>
<dbReference type="InterPro" id="IPR002016">
    <property type="entry name" value="Haem_peroxidase"/>
</dbReference>
<dbReference type="GO" id="GO:0020037">
    <property type="term" value="F:heme binding"/>
    <property type="evidence" value="ECO:0007669"/>
    <property type="project" value="UniProtKB-UniRule"/>
</dbReference>
<organism evidence="18">
    <name type="scientific">Candida tenuis (strain ATCC 10573 / BCRC 21748 / CBS 615 / JCM 9827 / NBRC 10315 / NRRL Y-1498 / VKM Y-70)</name>
    <name type="common">Yeast</name>
    <name type="synonym">Yamadazyma tenuis</name>
    <dbReference type="NCBI Taxonomy" id="590646"/>
    <lineage>
        <taxon>Eukaryota</taxon>
        <taxon>Fungi</taxon>
        <taxon>Dikarya</taxon>
        <taxon>Ascomycota</taxon>
        <taxon>Saccharomycotina</taxon>
        <taxon>Pichiomycetes</taxon>
        <taxon>Debaryomycetaceae</taxon>
        <taxon>Yamadazyma</taxon>
    </lineage>
</organism>
<dbReference type="EMBL" id="GL996515">
    <property type="protein sequence ID" value="EGV65061.1"/>
    <property type="molecule type" value="Genomic_DNA"/>
</dbReference>
<dbReference type="EC" id="1.11.1.-" evidence="14"/>
<proteinExistence type="inferred from homology"/>
<evidence type="ECO:0000256" key="12">
    <source>
        <dbReference type="ARBA" id="ARBA00038574"/>
    </source>
</evidence>
<evidence type="ECO:0000256" key="3">
    <source>
        <dbReference type="ARBA" id="ARBA00004569"/>
    </source>
</evidence>
<dbReference type="eggNOG" id="ENOG502QR1E">
    <property type="taxonomic scope" value="Eukaryota"/>
</dbReference>
<dbReference type="Gene3D" id="1.10.420.10">
    <property type="entry name" value="Peroxidase, domain 2"/>
    <property type="match status" value="1"/>
</dbReference>
<evidence type="ECO:0000256" key="5">
    <source>
        <dbReference type="ARBA" id="ARBA00022559"/>
    </source>
</evidence>
<feature type="compositionally biased region" description="Basic and acidic residues" evidence="15">
    <location>
        <begin position="178"/>
        <end position="188"/>
    </location>
</feature>
<evidence type="ECO:0000313" key="17">
    <source>
        <dbReference type="EMBL" id="EGV65061.1"/>
    </source>
</evidence>
<evidence type="ECO:0000256" key="6">
    <source>
        <dbReference type="ARBA" id="ARBA00022617"/>
    </source>
</evidence>
<dbReference type="KEGG" id="cten:18246934"/>
<dbReference type="HOGENOM" id="CLU_036959_1_1_1"/>
<dbReference type="GO" id="GO:0004130">
    <property type="term" value="F:cytochrome-c peroxidase activity"/>
    <property type="evidence" value="ECO:0007669"/>
    <property type="project" value="UniProtKB-EC"/>
</dbReference>
<keyword evidence="7" id="KW-0479">Metal-binding</keyword>
<evidence type="ECO:0000259" key="16">
    <source>
        <dbReference type="PROSITE" id="PS50873"/>
    </source>
</evidence>
<keyword evidence="10" id="KW-0408">Iron</keyword>
<dbReference type="PANTHER" id="PTHR31356">
    <property type="entry name" value="THYLAKOID LUMENAL 29 KDA PROTEIN, CHLOROPLASTIC-RELATED"/>
    <property type="match status" value="1"/>
</dbReference>
<evidence type="ECO:0000256" key="1">
    <source>
        <dbReference type="ARBA" id="ARBA00003917"/>
    </source>
</evidence>
<comment type="catalytic activity">
    <reaction evidence="13">
        <text>2 Fe(II)-[cytochrome c] + H2O2 + 2 H(+) = 2 Fe(III)-[cytochrome c] + 2 H2O</text>
        <dbReference type="Rhea" id="RHEA:16581"/>
        <dbReference type="Rhea" id="RHEA-COMP:10350"/>
        <dbReference type="Rhea" id="RHEA-COMP:14399"/>
        <dbReference type="ChEBI" id="CHEBI:15377"/>
        <dbReference type="ChEBI" id="CHEBI:15378"/>
        <dbReference type="ChEBI" id="CHEBI:16240"/>
        <dbReference type="ChEBI" id="CHEBI:29033"/>
        <dbReference type="ChEBI" id="CHEBI:29034"/>
        <dbReference type="EC" id="1.11.1.5"/>
    </reaction>
</comment>
<dbReference type="GO" id="GO:0000302">
    <property type="term" value="P:response to reactive oxygen species"/>
    <property type="evidence" value="ECO:0007669"/>
    <property type="project" value="TreeGrafter"/>
</dbReference>
<keyword evidence="8" id="KW-0809">Transit peptide</keyword>
<keyword evidence="11" id="KW-0496">Mitochondrion</keyword>
<evidence type="ECO:0000256" key="11">
    <source>
        <dbReference type="ARBA" id="ARBA00023128"/>
    </source>
</evidence>
<comment type="subunit">
    <text evidence="12">Forms a one-to-one complex with cytochrome c.</text>
</comment>
<comment type="function">
    <text evidence="1">Destroys radicals which are normally produced within the cells and which are toxic to biological systems.</text>
</comment>
<evidence type="ECO:0000256" key="15">
    <source>
        <dbReference type="SAM" id="MobiDB-lite"/>
    </source>
</evidence>
<dbReference type="PROSITE" id="PS50873">
    <property type="entry name" value="PEROXIDASE_4"/>
    <property type="match status" value="1"/>
</dbReference>
<dbReference type="EMBL" id="GL996515">
    <property type="protein sequence ID" value="EGV65062.1"/>
    <property type="molecule type" value="Genomic_DNA"/>
</dbReference>
<evidence type="ECO:0000256" key="13">
    <source>
        <dbReference type="ARBA" id="ARBA00049265"/>
    </source>
</evidence>
<comment type="similarity">
    <text evidence="4">Belongs to the peroxidase family. Cytochrome c peroxidase subfamily.</text>
</comment>
<comment type="subcellular location">
    <subcellularLocation>
        <location evidence="3">Mitochondrion intermembrane space</location>
    </subcellularLocation>
    <subcellularLocation>
        <location evidence="2">Mitochondrion matrix</location>
    </subcellularLocation>
</comment>
<evidence type="ECO:0000256" key="14">
    <source>
        <dbReference type="RuleBase" id="RU363051"/>
    </source>
</evidence>
<evidence type="ECO:0000313" key="18">
    <source>
        <dbReference type="Proteomes" id="UP000000707"/>
    </source>
</evidence>
<evidence type="ECO:0000256" key="9">
    <source>
        <dbReference type="ARBA" id="ARBA00023002"/>
    </source>
</evidence>
<protein>
    <recommendedName>
        <fullName evidence="14">Peroxidase</fullName>
        <ecNumber evidence="14">1.11.1.-</ecNumber>
    </recommendedName>
</protein>
<keyword evidence="9 14" id="KW-0560">Oxidoreductase</keyword>
<dbReference type="GeneID" id="18246934"/>
<feature type="domain" description="Plant heme peroxidase family profile" evidence="16">
    <location>
        <begin position="151"/>
        <end position="343"/>
    </location>
</feature>
<feature type="region of interest" description="Disordered" evidence="15">
    <location>
        <begin position="174"/>
        <end position="197"/>
    </location>
</feature>
<keyword evidence="18" id="KW-1185">Reference proteome</keyword>
<dbReference type="PRINTS" id="PR00459">
    <property type="entry name" value="ASPEROXIDASE"/>
</dbReference>
<dbReference type="InterPro" id="IPR002207">
    <property type="entry name" value="Peroxidase_I"/>
</dbReference>
<dbReference type="GO" id="GO:0034599">
    <property type="term" value="P:cellular response to oxidative stress"/>
    <property type="evidence" value="ECO:0007669"/>
    <property type="project" value="InterPro"/>
</dbReference>
<dbReference type="InterPro" id="IPR044831">
    <property type="entry name" value="Ccp1-like"/>
</dbReference>
<dbReference type="GO" id="GO:0005758">
    <property type="term" value="C:mitochondrial intermembrane space"/>
    <property type="evidence" value="ECO:0007669"/>
    <property type="project" value="UniProtKB-SubCell"/>
</dbReference>
<dbReference type="GO" id="GO:0042744">
    <property type="term" value="P:hydrogen peroxide catabolic process"/>
    <property type="evidence" value="ECO:0007669"/>
    <property type="project" value="TreeGrafter"/>
</dbReference>
<keyword evidence="6" id="KW-0349">Heme</keyword>
<sequence>MSSSSALRVAVTSSKFTFPSSAFVATGLGLAGLYYYNQERPNPTPSLNPLLAAAPLAAVVAGKSQADFQSVYNAIALKVQDQDDADNGAGRYGLLTRLAWHASGTFDKKKQAGGSYGGTMLYAPESTDPGNAGLEVARDFLAEFLVEYPWMSRGDLWTLGGVVAVQEAGGPKINWRPGRQDISDKSKVPENGNLPDASKDGKYVRGVFTRMGFNDRETVALIGAHCLGRCHTYNSGYDGPWGPSFNMFTNDFYVRLLQGWHVRKWDGPKQYEDDETNSFMMLPTDMAMKEDSHFLKYVKMYAEDQDLFFNDFSAAFTKLLENGTQFTTDNKHLVFQTLDEQDI</sequence>
<dbReference type="SUPFAM" id="SSF48113">
    <property type="entry name" value="Heme-dependent peroxidases"/>
    <property type="match status" value="1"/>
</dbReference>
<dbReference type="InterPro" id="IPR010255">
    <property type="entry name" value="Haem_peroxidase_sf"/>
</dbReference>
<gene>
    <name evidence="17" type="ORF">CANTEDRAFT_113389</name>
</gene>
<reference evidence="17 18" key="1">
    <citation type="journal article" date="2011" name="Proc. Natl. Acad. Sci. U.S.A.">
        <title>Comparative genomics of xylose-fermenting fungi for enhanced biofuel production.</title>
        <authorList>
            <person name="Wohlbach D.J."/>
            <person name="Kuo A."/>
            <person name="Sato T.K."/>
            <person name="Potts K.M."/>
            <person name="Salamov A.A."/>
            <person name="LaButti K.M."/>
            <person name="Sun H."/>
            <person name="Clum A."/>
            <person name="Pangilinan J.L."/>
            <person name="Lindquist E.A."/>
            <person name="Lucas S."/>
            <person name="Lapidus A."/>
            <person name="Jin M."/>
            <person name="Gunawan C."/>
            <person name="Balan V."/>
            <person name="Dale B.E."/>
            <person name="Jeffries T.W."/>
            <person name="Zinkel R."/>
            <person name="Barry K.W."/>
            <person name="Grigoriev I.V."/>
            <person name="Gasch A.P."/>
        </authorList>
    </citation>
    <scope>NUCLEOTIDE SEQUENCE [LARGE SCALE GENOMIC DNA]</scope>
    <source>
        <strain evidence="17">ATCC 10573</strain>
        <strain evidence="18">ATCC 10573 / BCRC 21748 / CBS 615 / JCM 9827 / NBRC 10315 / NRRL Y-1498 / VKM Y-70</strain>
    </source>
</reference>
<dbReference type="GO" id="GO:0046872">
    <property type="term" value="F:metal ion binding"/>
    <property type="evidence" value="ECO:0007669"/>
    <property type="project" value="UniProtKB-UniRule"/>
</dbReference>
<evidence type="ECO:0000256" key="10">
    <source>
        <dbReference type="ARBA" id="ARBA00023004"/>
    </source>
</evidence>
<dbReference type="STRING" id="590646.G3B271"/>
<dbReference type="Proteomes" id="UP000000707">
    <property type="component" value="Unassembled WGS sequence"/>
</dbReference>